<accession>A0A024FTR5</accession>
<dbReference type="PANTHER" id="PTHR31827:SF1">
    <property type="entry name" value="EMB|CAB89363.1"/>
    <property type="match status" value="1"/>
</dbReference>
<organism evidence="2 3">
    <name type="scientific">Albugo candida</name>
    <dbReference type="NCBI Taxonomy" id="65357"/>
    <lineage>
        <taxon>Eukaryota</taxon>
        <taxon>Sar</taxon>
        <taxon>Stramenopiles</taxon>
        <taxon>Oomycota</taxon>
        <taxon>Peronosporomycetes</taxon>
        <taxon>Albuginales</taxon>
        <taxon>Albuginaceae</taxon>
        <taxon>Albugo</taxon>
    </lineage>
</organism>
<dbReference type="STRING" id="65357.A0A024FTR5"/>
<name>A0A024FTR5_9STRA</name>
<dbReference type="OrthoDB" id="42532at2759"/>
<keyword evidence="3" id="KW-1185">Reference proteome</keyword>
<gene>
    <name evidence="2" type="ORF">BN9_098960</name>
</gene>
<evidence type="ECO:0000259" key="1">
    <source>
        <dbReference type="Pfam" id="PF24906"/>
    </source>
</evidence>
<dbReference type="InterPro" id="IPR056866">
    <property type="entry name" value="Znf_WRKY19"/>
</dbReference>
<evidence type="ECO:0000313" key="2">
    <source>
        <dbReference type="EMBL" id="CCI10436.1"/>
    </source>
</evidence>
<comment type="caution">
    <text evidence="2">The sequence shown here is derived from an EMBL/GenBank/DDBJ whole genome shotgun (WGS) entry which is preliminary data.</text>
</comment>
<feature type="domain" description="WRKY19-like zinc finger" evidence="1">
    <location>
        <begin position="195"/>
        <end position="217"/>
    </location>
</feature>
<dbReference type="AlphaFoldDB" id="A0A024FTR5"/>
<dbReference type="InParanoid" id="A0A024FTR5"/>
<proteinExistence type="predicted"/>
<evidence type="ECO:0000313" key="3">
    <source>
        <dbReference type="Proteomes" id="UP000053237"/>
    </source>
</evidence>
<dbReference type="Proteomes" id="UP000053237">
    <property type="component" value="Unassembled WGS sequence"/>
</dbReference>
<protein>
    <recommendedName>
        <fullName evidence="1">WRKY19-like zinc finger domain-containing protein</fullName>
    </recommendedName>
</protein>
<feature type="domain" description="WRKY19-like zinc finger" evidence="1">
    <location>
        <begin position="242"/>
        <end position="265"/>
    </location>
</feature>
<sequence length="307" mass="33645">MSLEVSLAPIKKDHMWTDHKPSSGSKFDCQLNSSPSSSDNFLFPTTSDSLHSQGSTASSYTCDADTNSYVYEPFPAFAAPRSMWTEHPAVNPFQATSMFTSFPPVTPLELNLLDIPEPRKSFQFVSVEDEMDDAQILMGFLSEPTLSISANRSVVQVHPAQKNFYSMESKELEKPQLDAFNETSLDARKKKPASRLCRVPGCTKGIRSKGLCKAHGGGRRCTTPGCTISDQGGGHCIAHGGGRRCSVEGCQKSAQSKGRCKLHGGSRRCRVENCMKNGQVKGLCRSHYSDMVSREHEGIDKAAYKSF</sequence>
<dbReference type="EMBL" id="CAIX01000243">
    <property type="protein sequence ID" value="CCI10436.1"/>
    <property type="molecule type" value="Genomic_DNA"/>
</dbReference>
<dbReference type="Pfam" id="PF24906">
    <property type="entry name" value="Zf_WRKY19"/>
    <property type="match status" value="3"/>
</dbReference>
<dbReference type="PANTHER" id="PTHR31827">
    <property type="entry name" value="EMB|CAB89363.1"/>
    <property type="match status" value="1"/>
</dbReference>
<feature type="domain" description="WRKY19-like zinc finger" evidence="1">
    <location>
        <begin position="218"/>
        <end position="241"/>
    </location>
</feature>
<reference evidence="2 3" key="1">
    <citation type="submission" date="2012-05" db="EMBL/GenBank/DDBJ databases">
        <title>Recombination and specialization in a pathogen metapopulation.</title>
        <authorList>
            <person name="Gardiner A."/>
            <person name="Kemen E."/>
            <person name="Schultz-Larsen T."/>
            <person name="MacLean D."/>
            <person name="Van Oosterhout C."/>
            <person name="Jones J.D.G."/>
        </authorList>
    </citation>
    <scope>NUCLEOTIDE SEQUENCE [LARGE SCALE GENOMIC DNA]</scope>
    <source>
        <strain evidence="2 3">Ac Nc2</strain>
    </source>
</reference>